<protein>
    <submittedName>
        <fullName evidence="2">Glycosyl transferase family 2</fullName>
    </submittedName>
</protein>
<dbReference type="Pfam" id="PF00535">
    <property type="entry name" value="Glycos_transf_2"/>
    <property type="match status" value="1"/>
</dbReference>
<name>A0A318SSB4_9DEIO</name>
<keyword evidence="3" id="KW-1185">Reference proteome</keyword>
<dbReference type="InterPro" id="IPR050834">
    <property type="entry name" value="Glycosyltransf_2"/>
</dbReference>
<comment type="caution">
    <text evidence="2">The sequence shown here is derived from an EMBL/GenBank/DDBJ whole genome shotgun (WGS) entry which is preliminary data.</text>
</comment>
<dbReference type="EMBL" id="QJSX01000002">
    <property type="protein sequence ID" value="PYE55907.1"/>
    <property type="molecule type" value="Genomic_DNA"/>
</dbReference>
<dbReference type="SUPFAM" id="SSF53448">
    <property type="entry name" value="Nucleotide-diphospho-sugar transferases"/>
    <property type="match status" value="1"/>
</dbReference>
<dbReference type="InterPro" id="IPR029044">
    <property type="entry name" value="Nucleotide-diphossugar_trans"/>
</dbReference>
<evidence type="ECO:0000259" key="1">
    <source>
        <dbReference type="Pfam" id="PF00535"/>
    </source>
</evidence>
<accession>A0A318SSB4</accession>
<reference evidence="2 3" key="1">
    <citation type="submission" date="2018-06" db="EMBL/GenBank/DDBJ databases">
        <title>Genomic Encyclopedia of Type Strains, Phase IV (KMG-IV): sequencing the most valuable type-strain genomes for metagenomic binning, comparative biology and taxonomic classification.</title>
        <authorList>
            <person name="Goeker M."/>
        </authorList>
    </citation>
    <scope>NUCLEOTIDE SEQUENCE [LARGE SCALE GENOMIC DNA]</scope>
    <source>
        <strain evidence="2 3">DSM 18048</strain>
    </source>
</reference>
<proteinExistence type="predicted"/>
<gene>
    <name evidence="2" type="ORF">DES52_102273</name>
</gene>
<dbReference type="InterPro" id="IPR001173">
    <property type="entry name" value="Glyco_trans_2-like"/>
</dbReference>
<dbReference type="GO" id="GO:0016740">
    <property type="term" value="F:transferase activity"/>
    <property type="evidence" value="ECO:0007669"/>
    <property type="project" value="UniProtKB-KW"/>
</dbReference>
<organism evidence="2 3">
    <name type="scientific">Deinococcus yavapaiensis KR-236</name>
    <dbReference type="NCBI Taxonomy" id="694435"/>
    <lineage>
        <taxon>Bacteria</taxon>
        <taxon>Thermotogati</taxon>
        <taxon>Deinococcota</taxon>
        <taxon>Deinococci</taxon>
        <taxon>Deinococcales</taxon>
        <taxon>Deinococcaceae</taxon>
        <taxon>Deinococcus</taxon>
    </lineage>
</organism>
<dbReference type="PANTHER" id="PTHR43685:SF11">
    <property type="entry name" value="GLYCOSYLTRANSFERASE TAGX-RELATED"/>
    <property type="match status" value="1"/>
</dbReference>
<dbReference type="Proteomes" id="UP000248326">
    <property type="component" value="Unassembled WGS sequence"/>
</dbReference>
<dbReference type="PANTHER" id="PTHR43685">
    <property type="entry name" value="GLYCOSYLTRANSFERASE"/>
    <property type="match status" value="1"/>
</dbReference>
<feature type="domain" description="Glycosyltransferase 2-like" evidence="1">
    <location>
        <begin position="9"/>
        <end position="115"/>
    </location>
</feature>
<dbReference type="Gene3D" id="3.90.550.10">
    <property type="entry name" value="Spore Coat Polysaccharide Biosynthesis Protein SpsA, Chain A"/>
    <property type="match status" value="1"/>
</dbReference>
<dbReference type="AlphaFoldDB" id="A0A318SSB4"/>
<keyword evidence="2" id="KW-0808">Transferase</keyword>
<evidence type="ECO:0000313" key="3">
    <source>
        <dbReference type="Proteomes" id="UP000248326"/>
    </source>
</evidence>
<sequence length="310" mass="34706">MNMAKNYEIVVATYNGAPFLSAQLDSLLPQLGLAGWITIRDDGSSDDTSSLIEDYARQYPAHIRVLSGAPSGSARDNFGLLLQNATADYVFCSDQDDVWLPDKVERLLRVMLEHEISLGPSTPLLVHSDLLVVNDNMHILANSLWRYQKLDPTWGNSFALLLTQNVVTGCAMLVNRALLEAALPVPIQAVMHDWWLALVACALGRVVAVPEPLVYYRQHGQNDVGAKRFNAHYILNRFTRLRSGEVTGLARLSLQAEAFAIRFDGTSSASTARMFAQLPRLPRWQRRLQIVHHGFWKVGFARNLGWLLWA</sequence>
<dbReference type="CDD" id="cd04196">
    <property type="entry name" value="GT_2_like_d"/>
    <property type="match status" value="1"/>
</dbReference>
<evidence type="ECO:0000313" key="2">
    <source>
        <dbReference type="EMBL" id="PYE55907.1"/>
    </source>
</evidence>